<feature type="transmembrane region" description="Helical" evidence="7">
    <location>
        <begin position="337"/>
        <end position="359"/>
    </location>
</feature>
<evidence type="ECO:0000313" key="8">
    <source>
        <dbReference type="EMBL" id="RDU36789.1"/>
    </source>
</evidence>
<dbReference type="AlphaFoldDB" id="A0A3D8GRE7"/>
<feature type="transmembrane region" description="Helical" evidence="7">
    <location>
        <begin position="371"/>
        <end position="389"/>
    </location>
</feature>
<feature type="transmembrane region" description="Helical" evidence="7">
    <location>
        <begin position="311"/>
        <end position="331"/>
    </location>
</feature>
<feature type="transmembrane region" description="Helical" evidence="7">
    <location>
        <begin position="39"/>
        <end position="57"/>
    </location>
</feature>
<feature type="transmembrane region" description="Helical" evidence="7">
    <location>
        <begin position="98"/>
        <end position="116"/>
    </location>
</feature>
<organism evidence="8 9">
    <name type="scientific">Neobacillus piezotolerans</name>
    <dbReference type="NCBI Taxonomy" id="2259171"/>
    <lineage>
        <taxon>Bacteria</taxon>
        <taxon>Bacillati</taxon>
        <taxon>Bacillota</taxon>
        <taxon>Bacilli</taxon>
        <taxon>Bacillales</taxon>
        <taxon>Bacillaceae</taxon>
        <taxon>Neobacillus</taxon>
    </lineage>
</organism>
<sequence length="429" mass="45479">MRKLIASIQWFLFIVSSSIVVPVSVGALYGISGQDSIDFVSRTFFVLALTGLLQVAFGHKLPINEGPAGLWWGFFILYAGIGKTLYGSAHETLKVMEFSLIISGIIAILMTALGLVNRLSKLFTSTVIGTYLILLIVQLSGSFLNGMLGVTSNGAVSLKIVFVSAFTAVLSFALGRSKMLGQFSIIISLGAGWALYSILNLGSGAIAKTEHVFQLPSMFVFGGPRIEPGMLPIIFLITILLITNMIASIKVVEKVVQPHTETPLKPSSMKAGITMGISQMLGGLFSTMGTVAISGAAGFIQTNKVFTKGPFIIGSGLVLAASLFSPIMAFFSTLPVAVGYAAILPVYVEILTLGLKELFHSQDAETVIKKAAIPLFTGIGLMFIPLNSFSVLPPLAVTLLSNGLVVGTLIALAMEVFTRKKAITDKETA</sequence>
<feature type="transmembrane region" description="Helical" evidence="7">
    <location>
        <begin position="6"/>
        <end position="32"/>
    </location>
</feature>
<keyword evidence="4 7" id="KW-0812">Transmembrane</keyword>
<evidence type="ECO:0000256" key="6">
    <source>
        <dbReference type="ARBA" id="ARBA00023136"/>
    </source>
</evidence>
<feature type="transmembrane region" description="Helical" evidence="7">
    <location>
        <begin position="180"/>
        <end position="199"/>
    </location>
</feature>
<comment type="similarity">
    <text evidence="2">Belongs to the nucleobase:cation symporter-2 (NCS2) (TC 2.A.40) family.</text>
</comment>
<comment type="subcellular location">
    <subcellularLocation>
        <location evidence="1">Membrane</location>
        <topology evidence="1">Multi-pass membrane protein</topology>
    </subcellularLocation>
</comment>
<dbReference type="PANTHER" id="PTHR42810">
    <property type="entry name" value="PURINE PERMEASE C1399.01C-RELATED"/>
    <property type="match status" value="1"/>
</dbReference>
<gene>
    <name evidence="8" type="ORF">DRW41_12120</name>
</gene>
<feature type="transmembrane region" description="Helical" evidence="7">
    <location>
        <begin position="156"/>
        <end position="174"/>
    </location>
</feature>
<dbReference type="GO" id="GO:0005886">
    <property type="term" value="C:plasma membrane"/>
    <property type="evidence" value="ECO:0007669"/>
    <property type="project" value="TreeGrafter"/>
</dbReference>
<feature type="transmembrane region" description="Helical" evidence="7">
    <location>
        <begin position="69"/>
        <end position="86"/>
    </location>
</feature>
<evidence type="ECO:0000256" key="3">
    <source>
        <dbReference type="ARBA" id="ARBA00022448"/>
    </source>
</evidence>
<dbReference type="PANTHER" id="PTHR42810:SF1">
    <property type="entry name" value="PURINE PERMEASE YWDJ-RELATED"/>
    <property type="match status" value="1"/>
</dbReference>
<dbReference type="Proteomes" id="UP000257144">
    <property type="component" value="Unassembled WGS sequence"/>
</dbReference>
<accession>A0A3D8GRE7</accession>
<proteinExistence type="inferred from homology"/>
<keyword evidence="3" id="KW-0813">Transport</keyword>
<evidence type="ECO:0000256" key="1">
    <source>
        <dbReference type="ARBA" id="ARBA00004141"/>
    </source>
</evidence>
<keyword evidence="9" id="KW-1185">Reference proteome</keyword>
<keyword evidence="6 7" id="KW-0472">Membrane</keyword>
<feature type="transmembrane region" description="Helical" evidence="7">
    <location>
        <begin position="233"/>
        <end position="252"/>
    </location>
</feature>
<dbReference type="GO" id="GO:0042907">
    <property type="term" value="F:xanthine transmembrane transporter activity"/>
    <property type="evidence" value="ECO:0007669"/>
    <property type="project" value="TreeGrafter"/>
</dbReference>
<evidence type="ECO:0000256" key="7">
    <source>
        <dbReference type="SAM" id="Phobius"/>
    </source>
</evidence>
<name>A0A3D8GRE7_9BACI</name>
<dbReference type="NCBIfam" id="NF037981">
    <property type="entry name" value="NCS2_1"/>
    <property type="match status" value="1"/>
</dbReference>
<dbReference type="RefSeq" id="WP_115452262.1">
    <property type="nucleotide sequence ID" value="NZ_QNQT01000004.1"/>
</dbReference>
<dbReference type="EMBL" id="QNQT01000004">
    <property type="protein sequence ID" value="RDU36789.1"/>
    <property type="molecule type" value="Genomic_DNA"/>
</dbReference>
<feature type="transmembrane region" description="Helical" evidence="7">
    <location>
        <begin position="272"/>
        <end position="299"/>
    </location>
</feature>
<comment type="caution">
    <text evidence="8">The sequence shown here is derived from an EMBL/GenBank/DDBJ whole genome shotgun (WGS) entry which is preliminary data.</text>
</comment>
<dbReference type="Pfam" id="PF00860">
    <property type="entry name" value="Xan_ur_permease"/>
    <property type="match status" value="1"/>
</dbReference>
<evidence type="ECO:0000313" key="9">
    <source>
        <dbReference type="Proteomes" id="UP000257144"/>
    </source>
</evidence>
<evidence type="ECO:0000256" key="5">
    <source>
        <dbReference type="ARBA" id="ARBA00022989"/>
    </source>
</evidence>
<feature type="transmembrane region" description="Helical" evidence="7">
    <location>
        <begin position="395"/>
        <end position="417"/>
    </location>
</feature>
<dbReference type="InterPro" id="IPR006043">
    <property type="entry name" value="NCS2"/>
</dbReference>
<protein>
    <submittedName>
        <fullName evidence="8">Purine permease</fullName>
    </submittedName>
</protein>
<reference evidence="8 9" key="1">
    <citation type="submission" date="2018-07" db="EMBL/GenBank/DDBJ databases">
        <title>Bacillus sp. YLB-04 draft genome sequence.</title>
        <authorList>
            <person name="Yu L."/>
            <person name="Tang X."/>
        </authorList>
    </citation>
    <scope>NUCLEOTIDE SEQUENCE [LARGE SCALE GENOMIC DNA]</scope>
    <source>
        <strain evidence="8 9">YLB-04</strain>
    </source>
</reference>
<keyword evidence="5 7" id="KW-1133">Transmembrane helix</keyword>
<evidence type="ECO:0000256" key="2">
    <source>
        <dbReference type="ARBA" id="ARBA00008821"/>
    </source>
</evidence>
<feature type="transmembrane region" description="Helical" evidence="7">
    <location>
        <begin position="122"/>
        <end position="144"/>
    </location>
</feature>
<evidence type="ECO:0000256" key="4">
    <source>
        <dbReference type="ARBA" id="ARBA00022692"/>
    </source>
</evidence>
<dbReference type="OrthoDB" id="5597247at2"/>